<reference evidence="1" key="1">
    <citation type="submission" date="2023-07" db="EMBL/GenBank/DDBJ databases">
        <title>Sorghum-associated microbial communities from plants grown in Nebraska, USA.</title>
        <authorList>
            <person name="Schachtman D."/>
        </authorList>
    </citation>
    <scope>NUCLEOTIDE SEQUENCE</scope>
    <source>
        <strain evidence="1">DS3315</strain>
    </source>
</reference>
<comment type="caution">
    <text evidence="1">The sequence shown here is derived from an EMBL/GenBank/DDBJ whole genome shotgun (WGS) entry which is preliminary data.</text>
</comment>
<dbReference type="Proteomes" id="UP001224845">
    <property type="component" value="Unassembled WGS sequence"/>
</dbReference>
<organism evidence="1 2">
    <name type="scientific">Variovorax paradoxus</name>
    <dbReference type="NCBI Taxonomy" id="34073"/>
    <lineage>
        <taxon>Bacteria</taxon>
        <taxon>Pseudomonadati</taxon>
        <taxon>Pseudomonadota</taxon>
        <taxon>Betaproteobacteria</taxon>
        <taxon>Burkholderiales</taxon>
        <taxon>Comamonadaceae</taxon>
        <taxon>Variovorax</taxon>
    </lineage>
</organism>
<accession>A0AAW8ETY0</accession>
<protein>
    <submittedName>
        <fullName evidence="1">Uncharacterized protein</fullName>
    </submittedName>
</protein>
<evidence type="ECO:0000313" key="1">
    <source>
        <dbReference type="EMBL" id="MDP9975261.1"/>
    </source>
</evidence>
<proteinExistence type="predicted"/>
<name>A0AAW8ETY0_VARPD</name>
<dbReference type="EMBL" id="JAUSRV010000026">
    <property type="protein sequence ID" value="MDP9975261.1"/>
    <property type="molecule type" value="Genomic_DNA"/>
</dbReference>
<evidence type="ECO:0000313" key="2">
    <source>
        <dbReference type="Proteomes" id="UP001224845"/>
    </source>
</evidence>
<dbReference type="AlphaFoldDB" id="A0AAW8ETY0"/>
<sequence>MQHPSIFSPKSAPGLVFGAILIASLNGTVAAEPAYIEKSLGAQTVRLPTLSGLPPACEESAALAERAASLAPRSSNFVTCFAPAAKWRLFQEGKAADLYPVLVLTVDPPHPNGPFTSREFQELRKATRARLGDLRVKSKEAQMSLQEQDAKIAARGGDLKRENYRQQLSGFFDVPGKLESFSFLVDRSAKVSEAGASTAVCEVNAATTILYSGRLLRASVIDDCSGPSPGLRARAITVAWLAALSDLNAERR</sequence>
<gene>
    <name evidence="1" type="ORF">J2W39_006550</name>
</gene>